<comment type="cofactor">
    <cofactor evidence="6">
        <name>Zn(2+)</name>
        <dbReference type="ChEBI" id="CHEBI:29105"/>
    </cofactor>
    <text evidence="6">Binds 1 zinc ion.</text>
</comment>
<evidence type="ECO:0000313" key="9">
    <source>
        <dbReference type="EMBL" id="RKD29367.1"/>
    </source>
</evidence>
<gene>
    <name evidence="9" type="ORF">BET01_08450</name>
</gene>
<keyword evidence="4 6" id="KW-0862">Zinc</keyword>
<comment type="function">
    <text evidence="6">Has oligopeptidase activity and degrades a variety of small bioactive peptides.</text>
</comment>
<proteinExistence type="inferred from homology"/>
<name>A0A419SVX1_9FIRM</name>
<feature type="domain" description="Oligopeptidase F N-terminal" evidence="8">
    <location>
        <begin position="111"/>
        <end position="180"/>
    </location>
</feature>
<dbReference type="GO" id="GO:0046872">
    <property type="term" value="F:metal ion binding"/>
    <property type="evidence" value="ECO:0007669"/>
    <property type="project" value="UniProtKB-UniRule"/>
</dbReference>
<dbReference type="PANTHER" id="PTHR11804:SF84">
    <property type="entry name" value="SACCHAROLYSIN"/>
    <property type="match status" value="1"/>
</dbReference>
<dbReference type="CDD" id="cd09608">
    <property type="entry name" value="M3B_PepF"/>
    <property type="match status" value="1"/>
</dbReference>
<keyword evidence="5 6" id="KW-0482">Metalloprotease</keyword>
<dbReference type="EMBL" id="MCIA01000032">
    <property type="protein sequence ID" value="RKD29367.1"/>
    <property type="molecule type" value="Genomic_DNA"/>
</dbReference>
<dbReference type="Pfam" id="PF01432">
    <property type="entry name" value="Peptidase_M3"/>
    <property type="match status" value="1"/>
</dbReference>
<dbReference type="InterPro" id="IPR001567">
    <property type="entry name" value="Pept_M3A_M3B_dom"/>
</dbReference>
<keyword evidence="2 6" id="KW-0479">Metal-binding</keyword>
<evidence type="ECO:0000256" key="5">
    <source>
        <dbReference type="ARBA" id="ARBA00023049"/>
    </source>
</evidence>
<dbReference type="AlphaFoldDB" id="A0A419SVX1"/>
<protein>
    <recommendedName>
        <fullName evidence="6">Oligopeptidase F</fullName>
        <ecNumber evidence="6">3.4.24.-</ecNumber>
    </recommendedName>
</protein>
<evidence type="ECO:0000259" key="7">
    <source>
        <dbReference type="Pfam" id="PF01432"/>
    </source>
</evidence>
<dbReference type="GO" id="GO:0004222">
    <property type="term" value="F:metalloendopeptidase activity"/>
    <property type="evidence" value="ECO:0007669"/>
    <property type="project" value="UniProtKB-UniRule"/>
</dbReference>
<comment type="similarity">
    <text evidence="6">Belongs to the peptidase M3B family.</text>
</comment>
<evidence type="ECO:0000259" key="8">
    <source>
        <dbReference type="Pfam" id="PF08439"/>
    </source>
</evidence>
<evidence type="ECO:0000256" key="1">
    <source>
        <dbReference type="ARBA" id="ARBA00022670"/>
    </source>
</evidence>
<dbReference type="InterPro" id="IPR045090">
    <property type="entry name" value="Pept_M3A_M3B"/>
</dbReference>
<sequence length="594" mass="68131">MKKRDEIPVCDTWNLADILPSESAWEELFRETEQELSGYKEFEGHLMDSGEMLFSCLRFDEEVSLKIETLFVYGKQKSDEDTGNAKYQEFAAKARALSYQAAGLSAYLVPEILSFPEETLREYQENYPQLSRYKRTLEIILNKKAHTLSAAEEALLAKSLEATSGASDIFNMFNNADAKFPEILDENQKPVQITHGNFIAFMEKQDRRVRKSAFEALYSVYKQFGNTLASTFFSNGKKASFYASARNYTSARAFSLWENEIPETVYDNLIQAVHEDISYLHEYVSIRKEALGVDELHMYDLYVPMVSLEEKKIPFEDAKRMVLEGLKPLGEEYLSLLREGFDNRWIDVYENEGKRSGAYSWGVYGIHPYVLLNYNGTLDSVFTLAHEMGHALHSWYSDKNQTYVDAGYKIFVAEVASTCNEALLIRHLLATTKDKNERAYLVNHFMDSFRGTLYRQAMFAEFEDETHRLVKEGQILTGELLGKTYHKLNEFYFGPDMIIDPEIDFEWSRIPHFYTPFYVYQYATGFSAAVAISSKILSGDEKVIKGYFEFLSGGNSMTPIDLLKLCGVDMSTAEPVKDALLVFAGLLKEMRELI</sequence>
<evidence type="ECO:0000256" key="6">
    <source>
        <dbReference type="RuleBase" id="RU368091"/>
    </source>
</evidence>
<evidence type="ECO:0000256" key="4">
    <source>
        <dbReference type="ARBA" id="ARBA00022833"/>
    </source>
</evidence>
<dbReference type="Pfam" id="PF08439">
    <property type="entry name" value="Peptidase_M3_N"/>
    <property type="match status" value="1"/>
</dbReference>
<dbReference type="Gene3D" id="1.10.287.830">
    <property type="entry name" value="putative peptidase helix hairpin domain like"/>
    <property type="match status" value="1"/>
</dbReference>
<accession>A0A419SVX1</accession>
<dbReference type="InterPro" id="IPR042088">
    <property type="entry name" value="OligoPept_F_C"/>
</dbReference>
<dbReference type="Gene3D" id="1.10.1370.20">
    <property type="entry name" value="Oligoendopeptidase f, C-terminal domain"/>
    <property type="match status" value="1"/>
</dbReference>
<feature type="domain" description="Peptidase M3A/M3B catalytic" evidence="7">
    <location>
        <begin position="201"/>
        <end position="579"/>
    </location>
</feature>
<dbReference type="InterPro" id="IPR013647">
    <property type="entry name" value="OligopepF_N_dom"/>
</dbReference>
<dbReference type="GO" id="GO:0006518">
    <property type="term" value="P:peptide metabolic process"/>
    <property type="evidence" value="ECO:0007669"/>
    <property type="project" value="TreeGrafter"/>
</dbReference>
<dbReference type="SUPFAM" id="SSF55486">
    <property type="entry name" value="Metalloproteases ('zincins'), catalytic domain"/>
    <property type="match status" value="1"/>
</dbReference>
<dbReference type="GO" id="GO:0006508">
    <property type="term" value="P:proteolysis"/>
    <property type="evidence" value="ECO:0007669"/>
    <property type="project" value="UniProtKB-KW"/>
</dbReference>
<dbReference type="InterPro" id="IPR004438">
    <property type="entry name" value="Peptidase_M3B"/>
</dbReference>
<evidence type="ECO:0000256" key="3">
    <source>
        <dbReference type="ARBA" id="ARBA00022801"/>
    </source>
</evidence>
<dbReference type="Gene3D" id="1.20.140.70">
    <property type="entry name" value="Oligopeptidase f, N-terminal domain"/>
    <property type="match status" value="1"/>
</dbReference>
<dbReference type="PANTHER" id="PTHR11804">
    <property type="entry name" value="PROTEASE M3 THIMET OLIGOPEPTIDASE-RELATED"/>
    <property type="match status" value="1"/>
</dbReference>
<keyword evidence="10" id="KW-1185">Reference proteome</keyword>
<reference evidence="9 10" key="1">
    <citation type="submission" date="2016-08" db="EMBL/GenBank/DDBJ databases">
        <title>A new outlook on sporulation: Clostridium algidixylanolyticum.</title>
        <authorList>
            <person name="Poppleton D.I."/>
            <person name="Gribaldo S."/>
        </authorList>
    </citation>
    <scope>NUCLEOTIDE SEQUENCE [LARGE SCALE GENOMIC DNA]</scope>
    <source>
        <strain evidence="9 10">SPL73</strain>
    </source>
</reference>
<dbReference type="RefSeq" id="WP_243117267.1">
    <property type="nucleotide sequence ID" value="NZ_MCIA01000032.1"/>
</dbReference>
<dbReference type="NCBIfam" id="TIGR00181">
    <property type="entry name" value="pepF"/>
    <property type="match status" value="1"/>
</dbReference>
<dbReference type="Proteomes" id="UP000284277">
    <property type="component" value="Unassembled WGS sequence"/>
</dbReference>
<organism evidence="9 10">
    <name type="scientific">Lacrimispora algidixylanolytica</name>
    <dbReference type="NCBI Taxonomy" id="94868"/>
    <lineage>
        <taxon>Bacteria</taxon>
        <taxon>Bacillati</taxon>
        <taxon>Bacillota</taxon>
        <taxon>Clostridia</taxon>
        <taxon>Lachnospirales</taxon>
        <taxon>Lachnospiraceae</taxon>
        <taxon>Lacrimispora</taxon>
    </lineage>
</organism>
<evidence type="ECO:0000256" key="2">
    <source>
        <dbReference type="ARBA" id="ARBA00022723"/>
    </source>
</evidence>
<evidence type="ECO:0000313" key="10">
    <source>
        <dbReference type="Proteomes" id="UP000284277"/>
    </source>
</evidence>
<keyword evidence="3 6" id="KW-0378">Hydrolase</keyword>
<dbReference type="EC" id="3.4.24.-" evidence="6"/>
<keyword evidence="1 6" id="KW-0645">Protease</keyword>
<comment type="caution">
    <text evidence="9">The sequence shown here is derived from an EMBL/GenBank/DDBJ whole genome shotgun (WGS) entry which is preliminary data.</text>
</comment>